<keyword evidence="5 7" id="KW-1133">Transmembrane helix</keyword>
<evidence type="ECO:0000256" key="1">
    <source>
        <dbReference type="ARBA" id="ARBA00004651"/>
    </source>
</evidence>
<evidence type="ECO:0000313" key="10">
    <source>
        <dbReference type="Proteomes" id="UP000035720"/>
    </source>
</evidence>
<comment type="similarity">
    <text evidence="2">Belongs to the DedA family.</text>
</comment>
<keyword evidence="4 7" id="KW-0812">Transmembrane</keyword>
<dbReference type="InterPro" id="IPR051311">
    <property type="entry name" value="DedA_domain"/>
</dbReference>
<dbReference type="Proteomes" id="UP000035720">
    <property type="component" value="Unassembled WGS sequence"/>
</dbReference>
<proteinExistence type="inferred from homology"/>
<dbReference type="STRING" id="1193518.BN13_100027"/>
<dbReference type="EMBL" id="CAJC01000002">
    <property type="protein sequence ID" value="CCI51358.1"/>
    <property type="molecule type" value="Genomic_DNA"/>
</dbReference>
<feature type="transmembrane region" description="Helical" evidence="7">
    <location>
        <begin position="100"/>
        <end position="121"/>
    </location>
</feature>
<keyword evidence="3" id="KW-1003">Cell membrane</keyword>
<evidence type="ECO:0000259" key="8">
    <source>
        <dbReference type="Pfam" id="PF09335"/>
    </source>
</evidence>
<reference evidence="9 10" key="1">
    <citation type="journal article" date="2013" name="ISME J.">
        <title>A metabolic model for members of the genus Tetrasphaera involved in enhanced biological phosphorus removal.</title>
        <authorList>
            <person name="Kristiansen R."/>
            <person name="Nguyen H.T.T."/>
            <person name="Saunders A.M."/>
            <person name="Nielsen J.L."/>
            <person name="Wimmer R."/>
            <person name="Le V.Q."/>
            <person name="McIlroy S.J."/>
            <person name="Petrovski S."/>
            <person name="Seviour R.J."/>
            <person name="Calteau A."/>
            <person name="Nielsen K.L."/>
            <person name="Nielsen P.H."/>
        </authorList>
    </citation>
    <scope>NUCLEOTIDE SEQUENCE [LARGE SCALE GENOMIC DNA]</scope>
    <source>
        <strain evidence="9 10">Ben 74</strain>
    </source>
</reference>
<evidence type="ECO:0000256" key="4">
    <source>
        <dbReference type="ARBA" id="ARBA00022692"/>
    </source>
</evidence>
<dbReference type="Pfam" id="PF09335">
    <property type="entry name" value="VTT_dom"/>
    <property type="match status" value="1"/>
</dbReference>
<evidence type="ECO:0000256" key="2">
    <source>
        <dbReference type="ARBA" id="ARBA00010792"/>
    </source>
</evidence>
<organism evidence="9 10">
    <name type="scientific">Nostocoides jenkinsii Ben 74</name>
    <dbReference type="NCBI Taxonomy" id="1193518"/>
    <lineage>
        <taxon>Bacteria</taxon>
        <taxon>Bacillati</taxon>
        <taxon>Actinomycetota</taxon>
        <taxon>Actinomycetes</taxon>
        <taxon>Micrococcales</taxon>
        <taxon>Intrasporangiaceae</taxon>
        <taxon>Nostocoides</taxon>
    </lineage>
</organism>
<protein>
    <submittedName>
        <fullName evidence="9">Uncharacterized membrane-associated protein-like protein</fullName>
    </submittedName>
</protein>
<comment type="caution">
    <text evidence="9">The sequence shown here is derived from an EMBL/GenBank/DDBJ whole genome shotgun (WGS) entry which is preliminary data.</text>
</comment>
<accession>A0A077M9G6</accession>
<feature type="transmembrane region" description="Helical" evidence="7">
    <location>
        <begin position="66"/>
        <end position="88"/>
    </location>
</feature>
<dbReference type="PANTHER" id="PTHR42709:SF6">
    <property type="entry name" value="UNDECAPRENYL PHOSPHATE TRANSPORTER A"/>
    <property type="match status" value="1"/>
</dbReference>
<name>A0A077M9G6_9MICO</name>
<evidence type="ECO:0000256" key="5">
    <source>
        <dbReference type="ARBA" id="ARBA00022989"/>
    </source>
</evidence>
<evidence type="ECO:0000313" key="9">
    <source>
        <dbReference type="EMBL" id="CCI51358.1"/>
    </source>
</evidence>
<evidence type="ECO:0000256" key="3">
    <source>
        <dbReference type="ARBA" id="ARBA00022475"/>
    </source>
</evidence>
<gene>
    <name evidence="9" type="ORF">BN13_100027</name>
</gene>
<evidence type="ECO:0000256" key="7">
    <source>
        <dbReference type="SAM" id="Phobius"/>
    </source>
</evidence>
<sequence>MRELVDSWPFWAVYLFFFAGAMARSHATYAVGRGLRSGAGRSRRGRITRTLDGPTLRRAETVMARFGAPLVTLSFLTVGVQTVLNAAAGGLRMPLRRYTPAAIVGSLLWAALYTTAGFALLESIRGAVPWWWALVVAALVGAVFLITRLVRRRLEGAGSGR</sequence>
<keyword evidence="6 7" id="KW-0472">Membrane</keyword>
<dbReference type="OrthoDB" id="3426404at2"/>
<feature type="domain" description="VTT" evidence="8">
    <location>
        <begin position="8"/>
        <end position="117"/>
    </location>
</feature>
<dbReference type="RefSeq" id="WP_048544269.1">
    <property type="nucleotide sequence ID" value="NZ_HF571038.1"/>
</dbReference>
<feature type="transmembrane region" description="Helical" evidence="7">
    <location>
        <begin position="127"/>
        <end position="146"/>
    </location>
</feature>
<dbReference type="GO" id="GO:0005886">
    <property type="term" value="C:plasma membrane"/>
    <property type="evidence" value="ECO:0007669"/>
    <property type="project" value="UniProtKB-SubCell"/>
</dbReference>
<keyword evidence="10" id="KW-1185">Reference proteome</keyword>
<comment type="subcellular location">
    <subcellularLocation>
        <location evidence="1">Cell membrane</location>
        <topology evidence="1">Multi-pass membrane protein</topology>
    </subcellularLocation>
</comment>
<evidence type="ECO:0000256" key="6">
    <source>
        <dbReference type="ARBA" id="ARBA00023136"/>
    </source>
</evidence>
<dbReference type="InterPro" id="IPR032816">
    <property type="entry name" value="VTT_dom"/>
</dbReference>
<dbReference type="AlphaFoldDB" id="A0A077M9G6"/>
<dbReference type="PANTHER" id="PTHR42709">
    <property type="entry name" value="ALKALINE PHOSPHATASE LIKE PROTEIN"/>
    <property type="match status" value="1"/>
</dbReference>